<dbReference type="GO" id="GO:0003676">
    <property type="term" value="F:nucleic acid binding"/>
    <property type="evidence" value="ECO:0007669"/>
    <property type="project" value="InterPro"/>
</dbReference>
<dbReference type="Proteomes" id="UP000193380">
    <property type="component" value="Unassembled WGS sequence"/>
</dbReference>
<name>A0A060W357_ONCMY</name>
<reference evidence="1" key="2">
    <citation type="submission" date="2014-03" db="EMBL/GenBank/DDBJ databases">
        <authorList>
            <person name="Genoscope - CEA"/>
        </authorList>
    </citation>
    <scope>NUCLEOTIDE SEQUENCE</scope>
</reference>
<dbReference type="AlphaFoldDB" id="A0A060W357"/>
<evidence type="ECO:0000313" key="2">
    <source>
        <dbReference type="Proteomes" id="UP000193380"/>
    </source>
</evidence>
<dbReference type="Gene3D" id="3.30.420.10">
    <property type="entry name" value="Ribonuclease H-like superfamily/Ribonuclease H"/>
    <property type="match status" value="1"/>
</dbReference>
<evidence type="ECO:0000313" key="1">
    <source>
        <dbReference type="EMBL" id="CDQ61471.1"/>
    </source>
</evidence>
<reference evidence="1" key="1">
    <citation type="journal article" date="2014" name="Nat. Commun.">
        <title>The rainbow trout genome provides novel insights into evolution after whole-genome duplication in vertebrates.</title>
        <authorList>
            <person name="Berthelot C."/>
            <person name="Brunet F."/>
            <person name="Chalopin D."/>
            <person name="Juanchich A."/>
            <person name="Bernard M."/>
            <person name="Noel B."/>
            <person name="Bento P."/>
            <person name="Da Silva C."/>
            <person name="Labadie K."/>
            <person name="Alberti A."/>
            <person name="Aury J.M."/>
            <person name="Louis A."/>
            <person name="Dehais P."/>
            <person name="Bardou P."/>
            <person name="Montfort J."/>
            <person name="Klopp C."/>
            <person name="Cabau C."/>
            <person name="Gaspin C."/>
            <person name="Thorgaard G.H."/>
            <person name="Boussaha M."/>
            <person name="Quillet E."/>
            <person name="Guyomard R."/>
            <person name="Galiana D."/>
            <person name="Bobe J."/>
            <person name="Volff J.N."/>
            <person name="Genet C."/>
            <person name="Wincker P."/>
            <person name="Jaillon O."/>
            <person name="Roest Crollius H."/>
            <person name="Guiguen Y."/>
        </authorList>
    </citation>
    <scope>NUCLEOTIDE SEQUENCE [LARGE SCALE GENOMIC DNA]</scope>
</reference>
<dbReference type="PaxDb" id="8022-A0A060W357"/>
<organism evidence="1 2">
    <name type="scientific">Oncorhynchus mykiss</name>
    <name type="common">Rainbow trout</name>
    <name type="synonym">Salmo gairdneri</name>
    <dbReference type="NCBI Taxonomy" id="8022"/>
    <lineage>
        <taxon>Eukaryota</taxon>
        <taxon>Metazoa</taxon>
        <taxon>Chordata</taxon>
        <taxon>Craniata</taxon>
        <taxon>Vertebrata</taxon>
        <taxon>Euteleostomi</taxon>
        <taxon>Actinopterygii</taxon>
        <taxon>Neopterygii</taxon>
        <taxon>Teleostei</taxon>
        <taxon>Protacanthopterygii</taxon>
        <taxon>Salmoniformes</taxon>
        <taxon>Salmonidae</taxon>
        <taxon>Salmoninae</taxon>
        <taxon>Oncorhynchus</taxon>
    </lineage>
</organism>
<dbReference type="InterPro" id="IPR036397">
    <property type="entry name" value="RNaseH_sf"/>
</dbReference>
<accession>A0A060W357</accession>
<dbReference type="EMBL" id="FR904381">
    <property type="protein sequence ID" value="CDQ61471.1"/>
    <property type="molecule type" value="Genomic_DNA"/>
</dbReference>
<protein>
    <submittedName>
        <fullName evidence="1">Uncharacterized protein</fullName>
    </submittedName>
</protein>
<sequence length="127" mass="14407">MVLKAELYLVEELVVWGCFSWFRLGPLIPVKGNLNATTYNDFLDDSVHPALWQQFQHDNVPVHKARNGLSKSVWKNLTALTSTPLNTFGMSWNTNCEPDLIAQHHCLTSVMLLWLIGSKSLQHCSNI</sequence>
<gene>
    <name evidence="1" type="ORF">GSONMT00065289001</name>
</gene>
<dbReference type="STRING" id="8022.A0A060W357"/>
<proteinExistence type="predicted"/>